<dbReference type="Gene3D" id="1.10.3290.10">
    <property type="entry name" value="Fido-like domain"/>
    <property type="match status" value="1"/>
</dbReference>
<dbReference type="InterPro" id="IPR036597">
    <property type="entry name" value="Fido-like_dom_sf"/>
</dbReference>
<dbReference type="InterPro" id="IPR003812">
    <property type="entry name" value="Fido"/>
</dbReference>
<protein>
    <submittedName>
        <fullName evidence="2">Fic family protein</fullName>
    </submittedName>
</protein>
<feature type="domain" description="Fido" evidence="1">
    <location>
        <begin position="86"/>
        <end position="236"/>
    </location>
</feature>
<dbReference type="PANTHER" id="PTHR13504:SF38">
    <property type="entry name" value="FIDO DOMAIN-CONTAINING PROTEIN"/>
    <property type="match status" value="1"/>
</dbReference>
<evidence type="ECO:0000259" key="1">
    <source>
        <dbReference type="PROSITE" id="PS51459"/>
    </source>
</evidence>
<comment type="caution">
    <text evidence="2">The sequence shown here is derived from an EMBL/GenBank/DDBJ whole genome shotgun (WGS) entry which is preliminary data.</text>
</comment>
<gene>
    <name evidence="2" type="ORF">ABID29_000658</name>
</gene>
<evidence type="ECO:0000313" key="3">
    <source>
        <dbReference type="Proteomes" id="UP001549122"/>
    </source>
</evidence>
<sequence length="239" mass="27869">MLLDHLRSEKASQLRGGLYHKIQIELAYNSNRIEGSQLTEDQTRYIYETNTIGVEKSGAVNVDDIIETTNHFGAVDYLLETADQELSEEWIKKIHSLLKQGTSDARKSWFQVGDYKKIPNEVGGRETTSPEKVVAAIAELLRTYHKKNHIGLEEVLDFHVRFERIHPFQDGNGRVGRLIMLKECLKHGITPFIITDDLKYFYYRGLNEWDEVNGYLMETCLTAQDRFEEYLKYFRVEEK</sequence>
<evidence type="ECO:0000313" key="2">
    <source>
        <dbReference type="EMBL" id="MET3557548.1"/>
    </source>
</evidence>
<dbReference type="RefSeq" id="WP_354364368.1">
    <property type="nucleotide sequence ID" value="NZ_JBEPLO010000005.1"/>
</dbReference>
<name>A0ABV2FGC8_9STRE</name>
<dbReference type="Pfam" id="PF02661">
    <property type="entry name" value="Fic"/>
    <property type="match status" value="1"/>
</dbReference>
<dbReference type="SUPFAM" id="SSF140931">
    <property type="entry name" value="Fic-like"/>
    <property type="match status" value="1"/>
</dbReference>
<dbReference type="Proteomes" id="UP001549122">
    <property type="component" value="Unassembled WGS sequence"/>
</dbReference>
<keyword evidence="3" id="KW-1185">Reference proteome</keyword>
<reference evidence="2 3" key="1">
    <citation type="submission" date="2024-06" db="EMBL/GenBank/DDBJ databases">
        <title>Genomic Encyclopedia of Type Strains, Phase IV (KMG-IV): sequencing the most valuable type-strain genomes for metagenomic binning, comparative biology and taxonomic classification.</title>
        <authorList>
            <person name="Goeker M."/>
        </authorList>
    </citation>
    <scope>NUCLEOTIDE SEQUENCE [LARGE SCALE GENOMIC DNA]</scope>
    <source>
        <strain evidence="2 3">DSM 28303</strain>
    </source>
</reference>
<proteinExistence type="predicted"/>
<accession>A0ABV2FGC8</accession>
<dbReference type="PANTHER" id="PTHR13504">
    <property type="entry name" value="FIDO DOMAIN-CONTAINING PROTEIN DDB_G0283145"/>
    <property type="match status" value="1"/>
</dbReference>
<dbReference type="PROSITE" id="PS51459">
    <property type="entry name" value="FIDO"/>
    <property type="match status" value="1"/>
</dbReference>
<dbReference type="EMBL" id="JBEPLO010000005">
    <property type="protein sequence ID" value="MET3557548.1"/>
    <property type="molecule type" value="Genomic_DNA"/>
</dbReference>
<organism evidence="2 3">
    <name type="scientific">Streptococcus rupicaprae</name>
    <dbReference type="NCBI Taxonomy" id="759619"/>
    <lineage>
        <taxon>Bacteria</taxon>
        <taxon>Bacillati</taxon>
        <taxon>Bacillota</taxon>
        <taxon>Bacilli</taxon>
        <taxon>Lactobacillales</taxon>
        <taxon>Streptococcaceae</taxon>
        <taxon>Streptococcus</taxon>
    </lineage>
</organism>
<dbReference type="InterPro" id="IPR040198">
    <property type="entry name" value="Fido_containing"/>
</dbReference>